<feature type="domain" description="Histidine kinase" evidence="9">
    <location>
        <begin position="310"/>
        <end position="523"/>
    </location>
</feature>
<dbReference type="PRINTS" id="PR00344">
    <property type="entry name" value="BCTRLSENSOR"/>
</dbReference>
<keyword evidence="6 10" id="KW-0418">Kinase</keyword>
<protein>
    <recommendedName>
        <fullName evidence="2">histidine kinase</fullName>
        <ecNumber evidence="2">2.7.13.3</ecNumber>
    </recommendedName>
</protein>
<evidence type="ECO:0000256" key="1">
    <source>
        <dbReference type="ARBA" id="ARBA00000085"/>
    </source>
</evidence>
<evidence type="ECO:0000256" key="2">
    <source>
        <dbReference type="ARBA" id="ARBA00012438"/>
    </source>
</evidence>
<keyword evidence="8" id="KW-0902">Two-component regulatory system</keyword>
<comment type="catalytic activity">
    <reaction evidence="1">
        <text>ATP + protein L-histidine = ADP + protein N-phospho-L-histidine.</text>
        <dbReference type="EC" id="2.7.13.3"/>
    </reaction>
</comment>
<dbReference type="Proteomes" id="UP001237780">
    <property type="component" value="Unassembled WGS sequence"/>
</dbReference>
<organism evidence="10 11">
    <name type="scientific">Phyllobacterium ifriqiyense</name>
    <dbReference type="NCBI Taxonomy" id="314238"/>
    <lineage>
        <taxon>Bacteria</taxon>
        <taxon>Pseudomonadati</taxon>
        <taxon>Pseudomonadota</taxon>
        <taxon>Alphaproteobacteria</taxon>
        <taxon>Hyphomicrobiales</taxon>
        <taxon>Phyllobacteriaceae</taxon>
        <taxon>Phyllobacterium</taxon>
    </lineage>
</organism>
<dbReference type="InterPro" id="IPR005467">
    <property type="entry name" value="His_kinase_dom"/>
</dbReference>
<evidence type="ECO:0000256" key="8">
    <source>
        <dbReference type="ARBA" id="ARBA00023012"/>
    </source>
</evidence>
<accession>A0ABU0SBY2</accession>
<dbReference type="Gene3D" id="1.10.287.130">
    <property type="match status" value="1"/>
</dbReference>
<keyword evidence="4" id="KW-0808">Transferase</keyword>
<comment type="caution">
    <text evidence="10">The sequence shown here is derived from an EMBL/GenBank/DDBJ whole genome shotgun (WGS) entry which is preliminary data.</text>
</comment>
<evidence type="ECO:0000313" key="11">
    <source>
        <dbReference type="Proteomes" id="UP001237780"/>
    </source>
</evidence>
<evidence type="ECO:0000256" key="7">
    <source>
        <dbReference type="ARBA" id="ARBA00022840"/>
    </source>
</evidence>
<keyword evidence="3" id="KW-0597">Phosphoprotein</keyword>
<dbReference type="EC" id="2.7.13.3" evidence="2"/>
<dbReference type="CDD" id="cd00075">
    <property type="entry name" value="HATPase"/>
    <property type="match status" value="1"/>
</dbReference>
<evidence type="ECO:0000256" key="5">
    <source>
        <dbReference type="ARBA" id="ARBA00022741"/>
    </source>
</evidence>
<dbReference type="EMBL" id="JAUSZT010000003">
    <property type="protein sequence ID" value="MDQ0997986.1"/>
    <property type="molecule type" value="Genomic_DNA"/>
</dbReference>
<keyword evidence="7" id="KW-0067">ATP-binding</keyword>
<dbReference type="SMART" id="SM00387">
    <property type="entry name" value="HATPase_c"/>
    <property type="match status" value="1"/>
</dbReference>
<gene>
    <name evidence="10" type="ORF">QFZ34_003168</name>
</gene>
<dbReference type="Pfam" id="PF02518">
    <property type="entry name" value="HATPase_c"/>
    <property type="match status" value="1"/>
</dbReference>
<dbReference type="PROSITE" id="PS50109">
    <property type="entry name" value="HIS_KIN"/>
    <property type="match status" value="1"/>
</dbReference>
<dbReference type="GO" id="GO:0016301">
    <property type="term" value="F:kinase activity"/>
    <property type="evidence" value="ECO:0007669"/>
    <property type="project" value="UniProtKB-KW"/>
</dbReference>
<proteinExistence type="predicted"/>
<sequence>MNPRRFLILVVTVWLAAQIGNILISGFIAWSSISDEFLEQNQKIAELVSNRLAHHEAIMGSLKALTRGTSDKIFQRLTSNVFKNYPRIQSVKIYRFDSRSYSAKPELLYEAPSKSPAFPISVLNALPRQETNTVRVYDAPAIPNHYLSTMVSNNRQGLIAVVLLIDSTKLFDLPPASYPPEINLTLNDVLVFGSTDHDNGRHDHEKDISSILKNALYADLDWDRSGYRFKIHAHRPIEFGELVTLPEVIRFALLSLAAILGVSYGRYQTLVSRQSKQAEEKAIKRSAMLEHENRLSHAARVNQVGELASGIIHELTQPLSALLSQSQAGIMIMEKLQITDDLLNRALSANIIEAKRAGEIMDRIRDYIVKKPVIYEELDLNIVVSNTVNLLQGELDKQNVVLELQLLQPSPRSNFSAIELEQVIHNLIRNATDALGTTTQLAKKIIIKTDMVGPMNIIRISDNGPGIKEHVLSKIFEPFFTTKTNGTGLGLSLCSKLLERVGGTLHAASADGAVFTIALPKLVGLTDAGADPAAASRSIILFIWSMMMQPFAMGCAFSLRPMTEKPWHMKTLLVFFALFPVQNPAV</sequence>
<dbReference type="PANTHER" id="PTHR43065">
    <property type="entry name" value="SENSOR HISTIDINE KINASE"/>
    <property type="match status" value="1"/>
</dbReference>
<keyword evidence="11" id="KW-1185">Reference proteome</keyword>
<evidence type="ECO:0000256" key="4">
    <source>
        <dbReference type="ARBA" id="ARBA00022679"/>
    </source>
</evidence>
<dbReference type="InterPro" id="IPR003594">
    <property type="entry name" value="HATPase_dom"/>
</dbReference>
<dbReference type="Gene3D" id="3.30.565.10">
    <property type="entry name" value="Histidine kinase-like ATPase, C-terminal domain"/>
    <property type="match status" value="1"/>
</dbReference>
<name>A0ABU0SBY2_9HYPH</name>
<evidence type="ECO:0000256" key="6">
    <source>
        <dbReference type="ARBA" id="ARBA00022777"/>
    </source>
</evidence>
<dbReference type="SUPFAM" id="SSF55874">
    <property type="entry name" value="ATPase domain of HSP90 chaperone/DNA topoisomerase II/histidine kinase"/>
    <property type="match status" value="1"/>
</dbReference>
<dbReference type="InterPro" id="IPR036890">
    <property type="entry name" value="HATPase_C_sf"/>
</dbReference>
<dbReference type="PANTHER" id="PTHR43065:SF10">
    <property type="entry name" value="PEROXIDE STRESS-ACTIVATED HISTIDINE KINASE MAK3"/>
    <property type="match status" value="1"/>
</dbReference>
<dbReference type="InterPro" id="IPR004358">
    <property type="entry name" value="Sig_transdc_His_kin-like_C"/>
</dbReference>
<evidence type="ECO:0000313" key="10">
    <source>
        <dbReference type="EMBL" id="MDQ0997986.1"/>
    </source>
</evidence>
<reference evidence="10 11" key="1">
    <citation type="submission" date="2023-07" db="EMBL/GenBank/DDBJ databases">
        <title>Comparative genomics of wheat-associated soil bacteria to identify genetic determinants of phenazine resistance.</title>
        <authorList>
            <person name="Mouncey N."/>
        </authorList>
    </citation>
    <scope>NUCLEOTIDE SEQUENCE [LARGE SCALE GENOMIC DNA]</scope>
    <source>
        <strain evidence="10 11">W4I11</strain>
    </source>
</reference>
<dbReference type="InterPro" id="IPR003661">
    <property type="entry name" value="HisK_dim/P_dom"/>
</dbReference>
<dbReference type="CDD" id="cd00082">
    <property type="entry name" value="HisKA"/>
    <property type="match status" value="1"/>
</dbReference>
<evidence type="ECO:0000259" key="9">
    <source>
        <dbReference type="PROSITE" id="PS50109"/>
    </source>
</evidence>
<keyword evidence="5" id="KW-0547">Nucleotide-binding</keyword>
<evidence type="ECO:0000256" key="3">
    <source>
        <dbReference type="ARBA" id="ARBA00022553"/>
    </source>
</evidence>